<name>A0A0E0SDV2_GIBZE</name>
<dbReference type="EnsemblFungi" id="CEF84615">
    <property type="protein sequence ID" value="CEF84615"/>
    <property type="gene ID" value="FGRRES_15379"/>
</dbReference>
<dbReference type="EMBL" id="HG970335">
    <property type="protein sequence ID" value="CEF84615.1"/>
    <property type="molecule type" value="Genomic_DNA"/>
</dbReference>
<dbReference type="VEuPathDB" id="FungiDB:FGRAMPH1_01G22987"/>
<gene>
    <name evidence="2" type="ORF">FGRAMPH1_01T22987</name>
</gene>
<dbReference type="Proteomes" id="UP000070720">
    <property type="component" value="Chromosome 4"/>
</dbReference>
<reference evidence="3 4" key="1">
    <citation type="journal article" date="2007" name="Science">
        <title>The Fusarium graminearum genome reveals a link between localized polymorphism and pathogen specialization.</title>
        <authorList>
            <person name="Cuomo C.A."/>
            <person name="Gueldener U."/>
            <person name="Xu J.-R."/>
            <person name="Trail F."/>
            <person name="Turgeon B.G."/>
            <person name="Di Pietro A."/>
            <person name="Walton J.D."/>
            <person name="Ma L.-J."/>
            <person name="Baker S.E."/>
            <person name="Rep M."/>
            <person name="Adam G."/>
            <person name="Antoniw J."/>
            <person name="Baldwin T."/>
            <person name="Calvo S.E."/>
            <person name="Chang Y.-L."/>
            <person name="DeCaprio D."/>
            <person name="Gale L.R."/>
            <person name="Gnerre S."/>
            <person name="Goswami R.S."/>
            <person name="Hammond-Kosack K."/>
            <person name="Harris L.J."/>
            <person name="Hilburn K."/>
            <person name="Kennell J.C."/>
            <person name="Kroken S."/>
            <person name="Magnuson J.K."/>
            <person name="Mannhaupt G."/>
            <person name="Mauceli E.W."/>
            <person name="Mewes H.-W."/>
            <person name="Mitterbauer R."/>
            <person name="Muehlbauer G."/>
            <person name="Muensterkoetter M."/>
            <person name="Nelson D."/>
            <person name="O'Donnell K."/>
            <person name="Ouellet T."/>
            <person name="Qi W."/>
            <person name="Quesneville H."/>
            <person name="Roncero M.I.G."/>
            <person name="Seong K.-Y."/>
            <person name="Tetko I.V."/>
            <person name="Urban M."/>
            <person name="Waalwijk C."/>
            <person name="Ward T.J."/>
            <person name="Yao J."/>
            <person name="Birren B.W."/>
            <person name="Kistler H.C."/>
        </authorList>
    </citation>
    <scope>NUCLEOTIDE SEQUENCE [LARGE SCALE GENOMIC DNA]</scope>
    <source>
        <strain evidence="4">ATCC MYA-4620 / CBS 123657 / FGSC 9075 / NRRL 31084 / PH-1</strain>
        <strain evidence="3">PH-1 / ATCC MYA-4620 / FGSC 9075 / NRRL 31084</strain>
    </source>
</reference>
<organism evidence="3">
    <name type="scientific">Gibberella zeae (strain ATCC MYA-4620 / CBS 123657 / FGSC 9075 / NRRL 31084 / PH-1)</name>
    <name type="common">Wheat head blight fungus</name>
    <name type="synonym">Fusarium graminearum</name>
    <dbReference type="NCBI Taxonomy" id="229533"/>
    <lineage>
        <taxon>Eukaryota</taxon>
        <taxon>Fungi</taxon>
        <taxon>Dikarya</taxon>
        <taxon>Ascomycota</taxon>
        <taxon>Pezizomycotina</taxon>
        <taxon>Sordariomycetes</taxon>
        <taxon>Hypocreomycetidae</taxon>
        <taxon>Hypocreales</taxon>
        <taxon>Nectriaceae</taxon>
        <taxon>Fusarium</taxon>
    </lineage>
</organism>
<dbReference type="AlphaFoldDB" id="A0A0E0SDV2"/>
<evidence type="ECO:0000313" key="4">
    <source>
        <dbReference type="Proteomes" id="UP000070720"/>
    </source>
</evidence>
<protein>
    <submittedName>
        <fullName evidence="2">Chromosome 4, complete genome</fullName>
    </submittedName>
</protein>
<evidence type="ECO:0000313" key="2">
    <source>
        <dbReference type="EMBL" id="CEF84615.1"/>
    </source>
</evidence>
<accession>A0A0E0SDV2</accession>
<evidence type="ECO:0000313" key="3">
    <source>
        <dbReference type="EnsemblFungi" id="CEF84615"/>
    </source>
</evidence>
<sequence length="82" mass="8510">MPLLGDGRLEFVGCVPLHASSPTHSRIKGLDTQVPFLKSQGLANNSRTKLGHDAGDWAVTGGSEAGHDSGIPSQGGTPYPCR</sequence>
<proteinExistence type="predicted"/>
<reference evidence="3" key="5">
    <citation type="submission" date="2017-01" db="UniProtKB">
        <authorList>
            <consortium name="EnsemblFungi"/>
        </authorList>
    </citation>
    <scope>IDENTIFICATION</scope>
    <source>
        <strain evidence="3">PH-1 / ATCC MYA-4620 / FGSC 9075 / NRRL 31084</strain>
    </source>
</reference>
<keyword evidence="4" id="KW-1185">Reference proteome</keyword>
<reference evidence="2 4" key="4">
    <citation type="journal article" date="2015" name="BMC Genomics">
        <title>The completed genome sequence of the pathogenic ascomycete fungus Fusarium graminearum.</title>
        <authorList>
            <person name="King R."/>
            <person name="Urban M."/>
            <person name="Hammond-Kosack M.C."/>
            <person name="Hassani-Pak K."/>
            <person name="Hammond-Kosack K.E."/>
        </authorList>
    </citation>
    <scope>NUCLEOTIDE SEQUENCE [LARGE SCALE GENOMIC DNA]</scope>
    <source>
        <strain evidence="4">ATCC MYA-4620 / CBS 123657 / FGSC 9075 / NRRL 31084 / PH-1</strain>
        <strain evidence="2">PH-1</strain>
    </source>
</reference>
<feature type="region of interest" description="Disordered" evidence="1">
    <location>
        <begin position="45"/>
        <end position="82"/>
    </location>
</feature>
<dbReference type="InParanoid" id="A0A0E0SDV2"/>
<evidence type="ECO:0000256" key="1">
    <source>
        <dbReference type="SAM" id="MobiDB-lite"/>
    </source>
</evidence>
<reference evidence="3 4" key="2">
    <citation type="journal article" date="2010" name="Nature">
        <title>Comparative genomics reveals mobile pathogenicity chromosomes in Fusarium.</title>
        <authorList>
            <person name="Ma L.J."/>
            <person name="van der Does H.C."/>
            <person name="Borkovich K.A."/>
            <person name="Coleman J.J."/>
            <person name="Daboussi M.J."/>
            <person name="Di Pietro A."/>
            <person name="Dufresne M."/>
            <person name="Freitag M."/>
            <person name="Grabherr M."/>
            <person name="Henrissat B."/>
            <person name="Houterman P.M."/>
            <person name="Kang S."/>
            <person name="Shim W.B."/>
            <person name="Woloshuk C."/>
            <person name="Xie X."/>
            <person name="Xu J.R."/>
            <person name="Antoniw J."/>
            <person name="Baker S.E."/>
            <person name="Bluhm B.H."/>
            <person name="Breakspear A."/>
            <person name="Brown D.W."/>
            <person name="Butchko R.A."/>
            <person name="Chapman S."/>
            <person name="Coulson R."/>
            <person name="Coutinho P.M."/>
            <person name="Danchin E.G."/>
            <person name="Diener A."/>
            <person name="Gale L.R."/>
            <person name="Gardiner D.M."/>
            <person name="Goff S."/>
            <person name="Hammond-Kosack K.E."/>
            <person name="Hilburn K."/>
            <person name="Hua-Van A."/>
            <person name="Jonkers W."/>
            <person name="Kazan K."/>
            <person name="Kodira C.D."/>
            <person name="Koehrsen M."/>
            <person name="Kumar L."/>
            <person name="Lee Y.H."/>
            <person name="Li L."/>
            <person name="Manners J.M."/>
            <person name="Miranda-Saavedra D."/>
            <person name="Mukherjee M."/>
            <person name="Park G."/>
            <person name="Park J."/>
            <person name="Park S.Y."/>
            <person name="Proctor R.H."/>
            <person name="Regev A."/>
            <person name="Ruiz-Roldan M.C."/>
            <person name="Sain D."/>
            <person name="Sakthikumar S."/>
            <person name="Sykes S."/>
            <person name="Schwartz D.C."/>
            <person name="Turgeon B.G."/>
            <person name="Wapinski I."/>
            <person name="Yoder O."/>
            <person name="Young S."/>
            <person name="Zeng Q."/>
            <person name="Zhou S."/>
            <person name="Galagan J."/>
            <person name="Cuomo C.A."/>
            <person name="Kistler H.C."/>
            <person name="Rep M."/>
        </authorList>
    </citation>
    <scope>GENOME REANNOTATION</scope>
    <source>
        <strain evidence="4">ATCC MYA-4620 / CBS 123657 / FGSC 9075 / NRRL 31084 / PH-1</strain>
        <strain evidence="3">PH-1 / ATCC MYA-4620 / FGSC 9075 / NRRL 31084</strain>
    </source>
</reference>
<reference key="3">
    <citation type="submission" date="2014-02" db="EMBL/GenBank/DDBJ databases">
        <title>A revised Fusarium graminearum genomic reference sequence using whole shotgun re-sequencing.</title>
        <authorList>
            <person name="King R."/>
            <person name="Urban M."/>
            <person name="Hassani-Pak K."/>
            <person name="Hammond-Kosack K."/>
        </authorList>
    </citation>
    <scope>NUCLEOTIDE SEQUENCE</scope>
    <source>
        <strain>PH-1</strain>
    </source>
</reference>